<dbReference type="InterPro" id="IPR000835">
    <property type="entry name" value="HTH_MarR-typ"/>
</dbReference>
<dbReference type="Pfam" id="PF12802">
    <property type="entry name" value="MarR_2"/>
    <property type="match status" value="1"/>
</dbReference>
<dbReference type="GO" id="GO:0016301">
    <property type="term" value="F:kinase activity"/>
    <property type="evidence" value="ECO:0007669"/>
    <property type="project" value="UniProtKB-KW"/>
</dbReference>
<keyword evidence="3" id="KW-0808">Transferase</keyword>
<dbReference type="InterPro" id="IPR036388">
    <property type="entry name" value="WH-like_DNA-bd_sf"/>
</dbReference>
<dbReference type="RefSeq" id="WP_184693825.1">
    <property type="nucleotide sequence ID" value="NZ_JACHJN010000007.1"/>
</dbReference>
<sequence>MPASPSAARAINDREALLLLRDGPLTAGQLTRLTGLSRPTIAELVKRLGDAGLVTVVGEADVRRRGPNAQLYGIVRDRAHVAALDIRTHSVAVVVADLLGTVLAEAATPVDRDTPASAVDRTVDLVTDAARRAGAQALHSVGIGVPGLVDPATGELRRTPGLPQWHGGVMSALRDLPGRLVVENETSVAALAEHRAGNAGDRDTFALLWLGHGTGAALVLDGTLHRGASGGAGELGFLPVPGVPGPVPGNGFHTLASSAAITALAAEHGLTATAAPHEPSAAAVVREAVAVGAERFLDALADRVAIGAASITSVLDPGCVVLGGEIGRAGGDPLAARVADRLAAWSPIPTTVRPSALGGSAVLRGALLTACEAAQDDLFSHCARA</sequence>
<dbReference type="EMBL" id="JACHJN010000007">
    <property type="protein sequence ID" value="MBB5958138.1"/>
    <property type="molecule type" value="Genomic_DNA"/>
</dbReference>
<protein>
    <submittedName>
        <fullName evidence="3">Putative NBD/HSP70 family sugar kinase</fullName>
    </submittedName>
</protein>
<comment type="similarity">
    <text evidence="1">Belongs to the ROK (NagC/XylR) family.</text>
</comment>
<name>A0A841CPS4_9PSEU</name>
<organism evidence="3 4">
    <name type="scientific">Saccharothrix tamanrassetensis</name>
    <dbReference type="NCBI Taxonomy" id="1051531"/>
    <lineage>
        <taxon>Bacteria</taxon>
        <taxon>Bacillati</taxon>
        <taxon>Actinomycetota</taxon>
        <taxon>Actinomycetes</taxon>
        <taxon>Pseudonocardiales</taxon>
        <taxon>Pseudonocardiaceae</taxon>
        <taxon>Saccharothrix</taxon>
    </lineage>
</organism>
<dbReference type="Proteomes" id="UP000547510">
    <property type="component" value="Unassembled WGS sequence"/>
</dbReference>
<dbReference type="SUPFAM" id="SSF46785">
    <property type="entry name" value="Winged helix' DNA-binding domain"/>
    <property type="match status" value="1"/>
</dbReference>
<evidence type="ECO:0000313" key="3">
    <source>
        <dbReference type="EMBL" id="MBB5958138.1"/>
    </source>
</evidence>
<dbReference type="SUPFAM" id="SSF53067">
    <property type="entry name" value="Actin-like ATPase domain"/>
    <property type="match status" value="1"/>
</dbReference>
<proteinExistence type="inferred from homology"/>
<dbReference type="PANTHER" id="PTHR18964">
    <property type="entry name" value="ROK (REPRESSOR, ORF, KINASE) FAMILY"/>
    <property type="match status" value="1"/>
</dbReference>
<gene>
    <name evidence="3" type="ORF">FHS29_004746</name>
</gene>
<dbReference type="InterPro" id="IPR000600">
    <property type="entry name" value="ROK"/>
</dbReference>
<dbReference type="Pfam" id="PF00480">
    <property type="entry name" value="ROK"/>
    <property type="match status" value="1"/>
</dbReference>
<evidence type="ECO:0000256" key="1">
    <source>
        <dbReference type="ARBA" id="ARBA00006479"/>
    </source>
</evidence>
<dbReference type="Gene3D" id="3.30.420.40">
    <property type="match status" value="2"/>
</dbReference>
<dbReference type="InterPro" id="IPR011991">
    <property type="entry name" value="ArsR-like_HTH"/>
</dbReference>
<keyword evidence="4" id="KW-1185">Reference proteome</keyword>
<evidence type="ECO:0000313" key="4">
    <source>
        <dbReference type="Proteomes" id="UP000547510"/>
    </source>
</evidence>
<comment type="caution">
    <text evidence="3">The sequence shown here is derived from an EMBL/GenBank/DDBJ whole genome shotgun (WGS) entry which is preliminary data.</text>
</comment>
<dbReference type="CDD" id="cd23763">
    <property type="entry name" value="ASKHA_ATPase_ROK"/>
    <property type="match status" value="1"/>
</dbReference>
<dbReference type="Gene3D" id="1.10.10.10">
    <property type="entry name" value="Winged helix-like DNA-binding domain superfamily/Winged helix DNA-binding domain"/>
    <property type="match status" value="1"/>
</dbReference>
<dbReference type="PANTHER" id="PTHR18964:SF149">
    <property type="entry name" value="BIFUNCTIONAL UDP-N-ACETYLGLUCOSAMINE 2-EPIMERASE_N-ACETYLMANNOSAMINE KINASE"/>
    <property type="match status" value="1"/>
</dbReference>
<dbReference type="InterPro" id="IPR036390">
    <property type="entry name" value="WH_DNA-bd_sf"/>
</dbReference>
<reference evidence="3 4" key="1">
    <citation type="submission" date="2020-08" db="EMBL/GenBank/DDBJ databases">
        <title>Genomic Encyclopedia of Type Strains, Phase III (KMG-III): the genomes of soil and plant-associated and newly described type strains.</title>
        <authorList>
            <person name="Whitman W."/>
        </authorList>
    </citation>
    <scope>NUCLEOTIDE SEQUENCE [LARGE SCALE GENOMIC DNA]</scope>
    <source>
        <strain evidence="3 4">CECT 8640</strain>
    </source>
</reference>
<keyword evidence="3" id="KW-0418">Kinase</keyword>
<feature type="domain" description="HTH marR-type" evidence="2">
    <location>
        <begin position="17"/>
        <end position="65"/>
    </location>
</feature>
<dbReference type="GO" id="GO:0003700">
    <property type="term" value="F:DNA-binding transcription factor activity"/>
    <property type="evidence" value="ECO:0007669"/>
    <property type="project" value="InterPro"/>
</dbReference>
<dbReference type="AlphaFoldDB" id="A0A841CPS4"/>
<accession>A0A841CPS4</accession>
<dbReference type="CDD" id="cd00090">
    <property type="entry name" value="HTH_ARSR"/>
    <property type="match status" value="1"/>
</dbReference>
<dbReference type="InterPro" id="IPR043129">
    <property type="entry name" value="ATPase_NBD"/>
</dbReference>
<evidence type="ECO:0000259" key="2">
    <source>
        <dbReference type="Pfam" id="PF12802"/>
    </source>
</evidence>